<gene>
    <name evidence="1" type="ORF">GZ78_28260</name>
</gene>
<protein>
    <submittedName>
        <fullName evidence="1">Uncharacterized protein</fullName>
    </submittedName>
</protein>
<comment type="caution">
    <text evidence="1">The sequence shown here is derived from an EMBL/GenBank/DDBJ whole genome shotgun (WGS) entry which is preliminary data.</text>
</comment>
<proteinExistence type="predicted"/>
<evidence type="ECO:0000313" key="1">
    <source>
        <dbReference type="EMBL" id="KEQ12130.1"/>
    </source>
</evidence>
<organism evidence="1 2">
    <name type="scientific">Endozoicomonas numazuensis</name>
    <dbReference type="NCBI Taxonomy" id="1137799"/>
    <lineage>
        <taxon>Bacteria</taxon>
        <taxon>Pseudomonadati</taxon>
        <taxon>Pseudomonadota</taxon>
        <taxon>Gammaproteobacteria</taxon>
        <taxon>Oceanospirillales</taxon>
        <taxon>Endozoicomonadaceae</taxon>
        <taxon>Endozoicomonas</taxon>
    </lineage>
</organism>
<dbReference type="AlphaFoldDB" id="A0A081N107"/>
<dbReference type="Proteomes" id="UP000028073">
    <property type="component" value="Unassembled WGS sequence"/>
</dbReference>
<keyword evidence="2" id="KW-1185">Reference proteome</keyword>
<sequence>MVDDSDQTQDAAPRGNNRIAVALFSLWQKLLARMKPCFSRWGEEESVGIDDDSRIVRANLLSLQIEDRFEHFWIEERAQEIEEDNDSESVEGDELFSELLAAEEEWARLQQIRDQFRKNND</sequence>
<dbReference type="STRING" id="1137799.GZ78_28260"/>
<reference evidence="1 2" key="1">
    <citation type="submission" date="2014-06" db="EMBL/GenBank/DDBJ databases">
        <title>Whole Genome Sequences of Three Symbiotic Endozoicomonas Bacteria.</title>
        <authorList>
            <person name="Neave M.J."/>
            <person name="Apprill A."/>
            <person name="Voolstra C.R."/>
        </authorList>
    </citation>
    <scope>NUCLEOTIDE SEQUENCE [LARGE SCALE GENOMIC DNA]</scope>
    <source>
        <strain evidence="1 2">DSM 25634</strain>
    </source>
</reference>
<dbReference type="OrthoDB" id="9864098at2"/>
<accession>A0A081N107</accession>
<dbReference type="EMBL" id="JOKH01000011">
    <property type="protein sequence ID" value="KEQ12130.1"/>
    <property type="molecule type" value="Genomic_DNA"/>
</dbReference>
<name>A0A081N107_9GAMM</name>
<evidence type="ECO:0000313" key="2">
    <source>
        <dbReference type="Proteomes" id="UP000028073"/>
    </source>
</evidence>
<dbReference type="RefSeq" id="WP_034843040.1">
    <property type="nucleotide sequence ID" value="NZ_JOKH01000011.1"/>
</dbReference>